<dbReference type="InterPro" id="IPR052514">
    <property type="entry name" value="SAM-dependent_MTase"/>
</dbReference>
<evidence type="ECO:0000313" key="5">
    <source>
        <dbReference type="EMBL" id="ACQ79454.1"/>
    </source>
</evidence>
<keyword evidence="5" id="KW-0489">Methyltransferase</keyword>
<evidence type="ECO:0000259" key="3">
    <source>
        <dbReference type="Pfam" id="PF05050"/>
    </source>
</evidence>
<dbReference type="InterPro" id="IPR029063">
    <property type="entry name" value="SAM-dependent_MTases_sf"/>
</dbReference>
<evidence type="ECO:0000313" key="6">
    <source>
        <dbReference type="Proteomes" id="UP000007962"/>
    </source>
</evidence>
<dbReference type="eggNOG" id="COG2519">
    <property type="taxonomic scope" value="Bacteria"/>
</dbReference>
<dbReference type="KEGG" id="bcv:Bcav_1194"/>
<dbReference type="CDD" id="cd03801">
    <property type="entry name" value="GT4_PimA-like"/>
    <property type="match status" value="1"/>
</dbReference>
<accession>C5C150</accession>
<protein>
    <submittedName>
        <fullName evidence="5">Methyltransferase FkbM family</fullName>
    </submittedName>
</protein>
<dbReference type="GO" id="GO:0008168">
    <property type="term" value="F:methyltransferase activity"/>
    <property type="evidence" value="ECO:0007669"/>
    <property type="project" value="UniProtKB-KW"/>
</dbReference>
<dbReference type="OrthoDB" id="6713581at2"/>
<dbReference type="STRING" id="471853.Bcav_1194"/>
<dbReference type="eggNOG" id="COG0438">
    <property type="taxonomic scope" value="Bacteria"/>
</dbReference>
<organism evidence="5 6">
    <name type="scientific">Beutenbergia cavernae (strain ATCC BAA-8 / DSM 12333 / CCUG 43141 / JCM 11478 / NBRC 16432 / NCIMB 13614 / HKI 0122)</name>
    <dbReference type="NCBI Taxonomy" id="471853"/>
    <lineage>
        <taxon>Bacteria</taxon>
        <taxon>Bacillati</taxon>
        <taxon>Actinomycetota</taxon>
        <taxon>Actinomycetes</taxon>
        <taxon>Micrococcales</taxon>
        <taxon>Beutenbergiaceae</taxon>
        <taxon>Beutenbergia</taxon>
    </lineage>
</organism>
<gene>
    <name evidence="5" type="ordered locus">Bcav_1194</name>
</gene>
<feature type="region of interest" description="Disordered" evidence="2">
    <location>
        <begin position="384"/>
        <end position="410"/>
    </location>
</feature>
<dbReference type="SUPFAM" id="SSF53756">
    <property type="entry name" value="UDP-Glycosyltransferase/glycogen phosphorylase"/>
    <property type="match status" value="1"/>
</dbReference>
<dbReference type="RefSeq" id="WP_015881694.1">
    <property type="nucleotide sequence ID" value="NC_012669.1"/>
</dbReference>
<proteinExistence type="predicted"/>
<evidence type="ECO:0000256" key="1">
    <source>
        <dbReference type="SAM" id="Coils"/>
    </source>
</evidence>
<dbReference type="CAZy" id="GT4">
    <property type="family name" value="Glycosyltransferase Family 4"/>
</dbReference>
<evidence type="ECO:0000259" key="4">
    <source>
        <dbReference type="Pfam" id="PF13524"/>
    </source>
</evidence>
<dbReference type="Proteomes" id="UP000007962">
    <property type="component" value="Chromosome"/>
</dbReference>
<dbReference type="Pfam" id="PF05050">
    <property type="entry name" value="Methyltransf_21"/>
    <property type="match status" value="1"/>
</dbReference>
<dbReference type="PANTHER" id="PTHR34203">
    <property type="entry name" value="METHYLTRANSFERASE, FKBM FAMILY PROTEIN"/>
    <property type="match status" value="1"/>
</dbReference>
<evidence type="ECO:0000256" key="2">
    <source>
        <dbReference type="SAM" id="MobiDB-lite"/>
    </source>
</evidence>
<dbReference type="GO" id="GO:0032259">
    <property type="term" value="P:methylation"/>
    <property type="evidence" value="ECO:0007669"/>
    <property type="project" value="UniProtKB-KW"/>
</dbReference>
<dbReference type="SUPFAM" id="SSF53335">
    <property type="entry name" value="S-adenosyl-L-methionine-dependent methyltransferases"/>
    <property type="match status" value="1"/>
</dbReference>
<dbReference type="Pfam" id="PF13524">
    <property type="entry name" value="Glyco_trans_1_2"/>
    <property type="match status" value="1"/>
</dbReference>
<dbReference type="Pfam" id="PF13692">
    <property type="entry name" value="Glyco_trans_1_4"/>
    <property type="match status" value="1"/>
</dbReference>
<dbReference type="Gene3D" id="3.40.50.150">
    <property type="entry name" value="Vaccinia Virus protein VP39"/>
    <property type="match status" value="1"/>
</dbReference>
<keyword evidence="1" id="KW-0175">Coiled coil</keyword>
<keyword evidence="5" id="KW-0808">Transferase</keyword>
<dbReference type="eggNOG" id="COG4641">
    <property type="taxonomic scope" value="Bacteria"/>
</dbReference>
<feature type="domain" description="Spore protein YkvP/CgeB glycosyl transferase-like" evidence="4">
    <location>
        <begin position="641"/>
        <end position="750"/>
    </location>
</feature>
<dbReference type="PANTHER" id="PTHR34203:SF15">
    <property type="entry name" value="SLL1173 PROTEIN"/>
    <property type="match status" value="1"/>
</dbReference>
<dbReference type="InterPro" id="IPR055259">
    <property type="entry name" value="YkvP/CgeB_Glyco_trans-like"/>
</dbReference>
<keyword evidence="6" id="KW-1185">Reference proteome</keyword>
<dbReference type="HOGENOM" id="CLU_004275_0_0_11"/>
<dbReference type="EMBL" id="CP001618">
    <property type="protein sequence ID" value="ACQ79454.1"/>
    <property type="molecule type" value="Genomic_DNA"/>
</dbReference>
<name>C5C150_BEUC1</name>
<reference evidence="5 6" key="1">
    <citation type="journal article" date="2009" name="Stand. Genomic Sci.">
        <title>Complete genome sequence of Beutenbergia cavernae type strain (HKI 0122).</title>
        <authorList>
            <person name="Land M."/>
            <person name="Pukall R."/>
            <person name="Abt B."/>
            <person name="Goker M."/>
            <person name="Rohde M."/>
            <person name="Glavina Del Rio T."/>
            <person name="Tice H."/>
            <person name="Copeland A."/>
            <person name="Cheng J.F."/>
            <person name="Lucas S."/>
            <person name="Chen F."/>
            <person name="Nolan M."/>
            <person name="Bruce D."/>
            <person name="Goodwin L."/>
            <person name="Pitluck S."/>
            <person name="Ivanova N."/>
            <person name="Mavromatis K."/>
            <person name="Ovchinnikova G."/>
            <person name="Pati A."/>
            <person name="Chen A."/>
            <person name="Palaniappan K."/>
            <person name="Hauser L."/>
            <person name="Chang Y.J."/>
            <person name="Jefferies C.C."/>
            <person name="Saunders E."/>
            <person name="Brettin T."/>
            <person name="Detter J.C."/>
            <person name="Han C."/>
            <person name="Chain P."/>
            <person name="Bristow J."/>
            <person name="Eisen J.A."/>
            <person name="Markowitz V."/>
            <person name="Hugenholtz P."/>
            <person name="Kyrpides N.C."/>
            <person name="Klenk H.P."/>
            <person name="Lapidus A."/>
        </authorList>
    </citation>
    <scope>NUCLEOTIDE SEQUENCE [LARGE SCALE GENOMIC DNA]</scope>
    <source>
        <strain evidence="6">ATCC BAA-8 / DSM 12333 / NBRC 16432</strain>
    </source>
</reference>
<feature type="coiled-coil region" evidence="1">
    <location>
        <begin position="289"/>
        <end position="353"/>
    </location>
</feature>
<feature type="domain" description="Methyltransferase FkbM" evidence="3">
    <location>
        <begin position="63"/>
        <end position="213"/>
    </location>
</feature>
<dbReference type="NCBIfam" id="TIGR01444">
    <property type="entry name" value="fkbM_fam"/>
    <property type="match status" value="1"/>
</dbReference>
<sequence length="1498" mass="164207">MTDTPRDDRWVRVDAGGTSVQMFLPHVGSDYIQTRIRDTAAPYEGDMLDVMLELLGPGDLVLDVGANVGNHTLVLAAAGGCRVVAYEPQHELAAAIETSAQANDLADRVTVRPVAVGAAAARGRFSTILPTNRGGQAVERAEDDGEFAIVALDDETLPGAVAGMKIDVEGFELAVLRGARSILETDHPHLWIEAGTRDEFEQVREVLDDLGYVLAGSYNATPTHLFSHRSRALVPERLAAEVLRMARERYALITSRDNAWRRLTDAVDRQEWLTQQLAAASAAPSSEDADAMEQRYVRVALERAQAESRQLRTLHTRAAEKARSESAAAEVELAAARERIAELEAEVDHLSGRRVLLLADVVGRTVRRPREILAAPRAVGKILRRPRAERGQDAGSRGAPARTATRVASDAWLPPDQLHAAEARARRGAARLRATTGTRSRLRIAAIVDEFTARGLAADADLRNVRRHHWEADLAGFDPDLLFVESAWRGAEGTWHSAVDWYPPQLESLVAWCRERSIPTVFWNKEDPVHFDKYLKVAREADVVLTTDVDMVPHYVRELGHRRVGFLPFAAQPREHAPFTTRDRRAVAVFAGAYYRRYPDRMRDMDALLGGAADVLPVEIYDRNLGSTTPDNVFPPELARHVVGTLAPDEIDVAYQGGTVALTVNTVKASSSMLARRAYELLLSGTPTVSNYARGVRTMLGDLVPAHDGRREIADAVRRIVEDDAHRERLVASGVQKILREDTYAHRLDLVVATILGEEYAPRPRAVAVLAQVADEAALDRLLETLRRQRDVDVDAFVRTDGAAVRDAAAAAGLAVVDPADAAHASLADLTGGLPVAVLDTRDWYGPRYLFSLVGAHDFAPGHVVTKAGPFELSPSADDAVRHHRAAPYSHVDASLIDPRAALLPAPVTRRLSVADVLGDQLELGAAPALAVDAFDYCRDGGAAASRMAALTLGESLDTGVPVSELVGRASVLAAEVDLADDPLVVAPDDLPTSAPAGSNIRVARQRLGGVAFERTTGGADEVLWARGTFPVADLVHDGKLTVRLDGVGDLRMLLAVRLVDASGRRLWSKALPANSNQDIPLPDAASDVQVGVRLGGTGTAVMRRICLAPRSRVPRLVVRPRRTLLVTIAYPAHGDLYKHAFVHSRVTAYQSRGEPVDVFVLTENRPYTAYEFDGVDVQRGTIEDLTEIVTRGGYEHLAVHFMTRGIWTAVKDSLDDTRLTVWVHGSEVQPWWRREFNFTDEAALQQAKVLSEERLRLWREIADVGHPHVSYVFVSEYFRHEVETDLQRSLPAERRHIIPNPIDTDLFSYRAKSPDARHRVLTIRPYTSRKYANDLSVAAVLELAEEPWFDEMHFTFVGDGPLFEETLEPLRSFTNVTIRRGYLTPSEIAALHGDHGVFLSPTRMDSQGVSRDEAMASGLVPVTTRVAAVPEFVSEAEGHLTEPEDAQGLADALREIRRDADGFLRRSAASAARVRRQSSAVATIPLELDLLREIVGA</sequence>
<dbReference type="InterPro" id="IPR006342">
    <property type="entry name" value="FkbM_mtfrase"/>
</dbReference>
<dbReference type="Gene3D" id="3.40.50.2000">
    <property type="entry name" value="Glycogen Phosphorylase B"/>
    <property type="match status" value="2"/>
</dbReference>